<dbReference type="AlphaFoldDB" id="A0A0M3KKQ0"/>
<sequence>MGLEARIKRSAYMARHGAYHRHGGGGYQQRGYHTRRYASPGGGGGYSTGPVQRP</sequence>
<dbReference type="WBParaSite" id="ASIM_0002158101-mRNA-1">
    <property type="protein sequence ID" value="ASIM_0002158101-mRNA-1"/>
    <property type="gene ID" value="ASIM_0002158101"/>
</dbReference>
<accession>A0A0M3KKQ0</accession>
<protein>
    <submittedName>
        <fullName evidence="2 4">Uncharacterized protein</fullName>
    </submittedName>
</protein>
<organism evidence="4">
    <name type="scientific">Anisakis simplex</name>
    <name type="common">Herring worm</name>
    <dbReference type="NCBI Taxonomy" id="6269"/>
    <lineage>
        <taxon>Eukaryota</taxon>
        <taxon>Metazoa</taxon>
        <taxon>Ecdysozoa</taxon>
        <taxon>Nematoda</taxon>
        <taxon>Chromadorea</taxon>
        <taxon>Rhabditida</taxon>
        <taxon>Spirurina</taxon>
        <taxon>Ascaridomorpha</taxon>
        <taxon>Ascaridoidea</taxon>
        <taxon>Anisakidae</taxon>
        <taxon>Anisakis</taxon>
        <taxon>Anisakis simplex complex</taxon>
    </lineage>
</organism>
<keyword evidence="3" id="KW-1185">Reference proteome</keyword>
<evidence type="ECO:0000313" key="3">
    <source>
        <dbReference type="Proteomes" id="UP000267096"/>
    </source>
</evidence>
<dbReference type="Proteomes" id="UP000267096">
    <property type="component" value="Unassembled WGS sequence"/>
</dbReference>
<feature type="region of interest" description="Disordered" evidence="1">
    <location>
        <begin position="18"/>
        <end position="54"/>
    </location>
</feature>
<evidence type="ECO:0000313" key="4">
    <source>
        <dbReference type="WBParaSite" id="ASIM_0002158101-mRNA-1"/>
    </source>
</evidence>
<name>A0A0M3KKQ0_ANISI</name>
<reference evidence="4" key="1">
    <citation type="submission" date="2017-02" db="UniProtKB">
        <authorList>
            <consortium name="WormBaseParasite"/>
        </authorList>
    </citation>
    <scope>IDENTIFICATION</scope>
</reference>
<evidence type="ECO:0000256" key="1">
    <source>
        <dbReference type="SAM" id="MobiDB-lite"/>
    </source>
</evidence>
<gene>
    <name evidence="2" type="ORF">ASIM_LOCUS20948</name>
</gene>
<reference evidence="2 3" key="2">
    <citation type="submission" date="2018-11" db="EMBL/GenBank/DDBJ databases">
        <authorList>
            <consortium name="Pathogen Informatics"/>
        </authorList>
    </citation>
    <scope>NUCLEOTIDE SEQUENCE [LARGE SCALE GENOMIC DNA]</scope>
</reference>
<dbReference type="EMBL" id="UYRR01041589">
    <property type="protein sequence ID" value="VDK81437.1"/>
    <property type="molecule type" value="Genomic_DNA"/>
</dbReference>
<proteinExistence type="predicted"/>
<evidence type="ECO:0000313" key="2">
    <source>
        <dbReference type="EMBL" id="VDK81437.1"/>
    </source>
</evidence>